<dbReference type="InterPro" id="IPR050250">
    <property type="entry name" value="Macrolide_Exporter_MacB"/>
</dbReference>
<evidence type="ECO:0000313" key="11">
    <source>
        <dbReference type="Proteomes" id="UP000196342"/>
    </source>
</evidence>
<keyword evidence="2" id="KW-1003">Cell membrane</keyword>
<feature type="transmembrane region" description="Helical" evidence="7">
    <location>
        <begin position="372"/>
        <end position="392"/>
    </location>
</feature>
<evidence type="ECO:0000256" key="1">
    <source>
        <dbReference type="ARBA" id="ARBA00004651"/>
    </source>
</evidence>
<evidence type="ECO:0000313" key="10">
    <source>
        <dbReference type="EMBL" id="OVE50032.1"/>
    </source>
</evidence>
<comment type="subcellular location">
    <subcellularLocation>
        <location evidence="1">Cell membrane</location>
        <topology evidence="1">Multi-pass membrane protein</topology>
    </subcellularLocation>
</comment>
<feature type="transmembrane region" description="Helical" evidence="7">
    <location>
        <begin position="283"/>
        <end position="308"/>
    </location>
</feature>
<gene>
    <name evidence="10" type="ORF">CBW21_01905</name>
</gene>
<evidence type="ECO:0000256" key="6">
    <source>
        <dbReference type="ARBA" id="ARBA00038076"/>
    </source>
</evidence>
<feature type="domain" description="ABC3 transporter permease C-terminal" evidence="8">
    <location>
        <begin position="288"/>
        <end position="402"/>
    </location>
</feature>
<evidence type="ECO:0000256" key="5">
    <source>
        <dbReference type="ARBA" id="ARBA00023136"/>
    </source>
</evidence>
<reference evidence="10 11" key="1">
    <citation type="submission" date="2017-05" db="EMBL/GenBank/DDBJ databases">
        <title>Chromobacterium violaceum GHPS1 isolated from Hydrocarbon polluted soil in French Guiana display an awesome secondary metabolite arsenal and a battery of drug and heavy-metal-resistance and detoxification of xenobiotics proteins.</title>
        <authorList>
            <person name="Belbahri L."/>
        </authorList>
    </citation>
    <scope>NUCLEOTIDE SEQUENCE [LARGE SCALE GENOMIC DNA]</scope>
    <source>
        <strain evidence="10 11">GHPS1</strain>
    </source>
</reference>
<feature type="transmembrane region" description="Helical" evidence="7">
    <location>
        <begin position="328"/>
        <end position="352"/>
    </location>
</feature>
<comment type="caution">
    <text evidence="10">The sequence shown here is derived from an EMBL/GenBank/DDBJ whole genome shotgun (WGS) entry which is preliminary data.</text>
</comment>
<dbReference type="Pfam" id="PF12704">
    <property type="entry name" value="MacB_PCD"/>
    <property type="match status" value="1"/>
</dbReference>
<keyword evidence="3 7" id="KW-0812">Transmembrane</keyword>
<sequence>MTMLLECWRNGWRSLRGHPMRSLLSALGIVIGVAAVIAVIAIVQGLSRSVSENFDRLGANSLSVEAKTELEEALQGRRNRLGWADYRQILRQEGGTAALAASFAPFGDYGATVRYGRRTAFAAVNAVTASYQTVQQAFVREGRFIRNSDDRSRRKVCVIGSDLAAKLKLPERPEGEFVEVSGEWYKIIGVMESRGAVFGVSRDNYLLIPFSAGQAALAAGNPPDLSIALNVADPAALEPVRQRLRALLRRLHRLGPGQADDFRIQSARQLSEAFHAIVDGMSLGLAGIVGISLLVGGIGIMNVMLVSVTERTREIGLLKALGARRAHILLQFLSESVCLSLAGGAAGVLGGYLLAGAFSLLVPALPAPAVPWWAVALALGFTVTVGLVFGLAPAVKAANLEPVEALRYE</sequence>
<feature type="transmembrane region" description="Helical" evidence="7">
    <location>
        <begin position="23"/>
        <end position="46"/>
    </location>
</feature>
<organism evidence="10 11">
    <name type="scientific">Chromobacterium violaceum</name>
    <dbReference type="NCBI Taxonomy" id="536"/>
    <lineage>
        <taxon>Bacteria</taxon>
        <taxon>Pseudomonadati</taxon>
        <taxon>Pseudomonadota</taxon>
        <taxon>Betaproteobacteria</taxon>
        <taxon>Neisseriales</taxon>
        <taxon>Chromobacteriaceae</taxon>
        <taxon>Chromobacterium</taxon>
    </lineage>
</organism>
<dbReference type="PANTHER" id="PTHR30572">
    <property type="entry name" value="MEMBRANE COMPONENT OF TRANSPORTER-RELATED"/>
    <property type="match status" value="1"/>
</dbReference>
<evidence type="ECO:0000256" key="3">
    <source>
        <dbReference type="ARBA" id="ARBA00022692"/>
    </source>
</evidence>
<accession>A0A202BF65</accession>
<name>A0A202BF65_CHRVL</name>
<dbReference type="Pfam" id="PF02687">
    <property type="entry name" value="FtsX"/>
    <property type="match status" value="1"/>
</dbReference>
<evidence type="ECO:0000256" key="2">
    <source>
        <dbReference type="ARBA" id="ARBA00022475"/>
    </source>
</evidence>
<comment type="similarity">
    <text evidence="6">Belongs to the ABC-4 integral membrane protein family.</text>
</comment>
<dbReference type="InterPro" id="IPR003838">
    <property type="entry name" value="ABC3_permease_C"/>
</dbReference>
<dbReference type="Proteomes" id="UP000196342">
    <property type="component" value="Unassembled WGS sequence"/>
</dbReference>
<dbReference type="EMBL" id="NHOO01000002">
    <property type="protein sequence ID" value="OVE50032.1"/>
    <property type="molecule type" value="Genomic_DNA"/>
</dbReference>
<keyword evidence="5 7" id="KW-0472">Membrane</keyword>
<dbReference type="PANTHER" id="PTHR30572:SF4">
    <property type="entry name" value="ABC TRANSPORTER PERMEASE YTRF"/>
    <property type="match status" value="1"/>
</dbReference>
<dbReference type="InterPro" id="IPR025857">
    <property type="entry name" value="MacB_PCD"/>
</dbReference>
<evidence type="ECO:0000256" key="4">
    <source>
        <dbReference type="ARBA" id="ARBA00022989"/>
    </source>
</evidence>
<evidence type="ECO:0008006" key="12">
    <source>
        <dbReference type="Google" id="ProtNLM"/>
    </source>
</evidence>
<evidence type="ECO:0000256" key="7">
    <source>
        <dbReference type="SAM" id="Phobius"/>
    </source>
</evidence>
<keyword evidence="11" id="KW-1185">Reference proteome</keyword>
<dbReference type="GO" id="GO:0005886">
    <property type="term" value="C:plasma membrane"/>
    <property type="evidence" value="ECO:0007669"/>
    <property type="project" value="UniProtKB-SubCell"/>
</dbReference>
<evidence type="ECO:0000259" key="8">
    <source>
        <dbReference type="Pfam" id="PF02687"/>
    </source>
</evidence>
<dbReference type="RefSeq" id="WP_087697155.1">
    <property type="nucleotide sequence ID" value="NZ_NHOO01000002.1"/>
</dbReference>
<proteinExistence type="inferred from homology"/>
<protein>
    <recommendedName>
        <fullName evidence="12">ABC transporter permease</fullName>
    </recommendedName>
</protein>
<dbReference type="AlphaFoldDB" id="A0A202BF65"/>
<dbReference type="GO" id="GO:0022857">
    <property type="term" value="F:transmembrane transporter activity"/>
    <property type="evidence" value="ECO:0007669"/>
    <property type="project" value="TreeGrafter"/>
</dbReference>
<evidence type="ECO:0000259" key="9">
    <source>
        <dbReference type="Pfam" id="PF12704"/>
    </source>
</evidence>
<feature type="domain" description="MacB-like periplasmic core" evidence="9">
    <location>
        <begin position="22"/>
        <end position="247"/>
    </location>
</feature>
<keyword evidence="4 7" id="KW-1133">Transmembrane helix</keyword>